<evidence type="ECO:0000313" key="2">
    <source>
        <dbReference type="Proteomes" id="UP001143910"/>
    </source>
</evidence>
<evidence type="ECO:0000313" key="1">
    <source>
        <dbReference type="EMBL" id="KAJ2978856.1"/>
    </source>
</evidence>
<proteinExistence type="predicted"/>
<protein>
    <submittedName>
        <fullName evidence="1">Uncharacterized protein</fullName>
    </submittedName>
</protein>
<keyword evidence="2" id="KW-1185">Reference proteome</keyword>
<name>A0ACC1NJ09_9HYPO</name>
<dbReference type="EMBL" id="JANJQO010000337">
    <property type="protein sequence ID" value="KAJ2978856.1"/>
    <property type="molecule type" value="Genomic_DNA"/>
</dbReference>
<comment type="caution">
    <text evidence="1">The sequence shown here is derived from an EMBL/GenBank/DDBJ whole genome shotgun (WGS) entry which is preliminary data.</text>
</comment>
<dbReference type="Proteomes" id="UP001143910">
    <property type="component" value="Unassembled WGS sequence"/>
</dbReference>
<accession>A0ACC1NJ09</accession>
<sequence>MPSIISLAPLVGTIALASAAAVDSIHALAKRDLTAQLTLGSNQIPMATLDGQNFLGDALNDLCTGLGCDGGRSHSTDTFVVQLEDFGKKIECKWSATATGNYDNTNQRDYMINLMKAALTDTATVSSITTTIESTVCSQGKPGCETETHDITAVSNFLQVVLNQADGANNAEMAVHLSADCNNGFGFDCPAAISGNLKDALSAIPGVGDVIAQVFDLACS</sequence>
<reference evidence="1" key="1">
    <citation type="submission" date="2022-08" db="EMBL/GenBank/DDBJ databases">
        <title>Genome Sequence of Lecanicillium fungicola.</title>
        <authorList>
            <person name="Buettner E."/>
        </authorList>
    </citation>
    <scope>NUCLEOTIDE SEQUENCE</scope>
    <source>
        <strain evidence="1">Babe33</strain>
    </source>
</reference>
<organism evidence="1 2">
    <name type="scientific">Zarea fungicola</name>
    <dbReference type="NCBI Taxonomy" id="93591"/>
    <lineage>
        <taxon>Eukaryota</taxon>
        <taxon>Fungi</taxon>
        <taxon>Dikarya</taxon>
        <taxon>Ascomycota</taxon>
        <taxon>Pezizomycotina</taxon>
        <taxon>Sordariomycetes</taxon>
        <taxon>Hypocreomycetidae</taxon>
        <taxon>Hypocreales</taxon>
        <taxon>Cordycipitaceae</taxon>
        <taxon>Zarea</taxon>
    </lineage>
</organism>
<gene>
    <name evidence="1" type="ORF">NQ176_g3588</name>
</gene>